<dbReference type="InterPro" id="IPR023213">
    <property type="entry name" value="CAT-like_dom_sf"/>
</dbReference>
<dbReference type="SUPFAM" id="SSF52777">
    <property type="entry name" value="CoA-dependent acyltransferases"/>
    <property type="match status" value="1"/>
</dbReference>
<organism evidence="2 3">
    <name type="scientific">Mycobacterium deserti</name>
    <dbReference type="NCBI Taxonomy" id="2978347"/>
    <lineage>
        <taxon>Bacteria</taxon>
        <taxon>Bacillati</taxon>
        <taxon>Actinomycetota</taxon>
        <taxon>Actinomycetes</taxon>
        <taxon>Mycobacteriales</taxon>
        <taxon>Mycobacteriaceae</taxon>
        <taxon>Mycobacterium</taxon>
    </lineage>
</organism>
<reference evidence="3" key="1">
    <citation type="submission" date="2023-07" db="EMBL/GenBank/DDBJ databases">
        <authorList>
            <person name="Deng Y."/>
            <person name="Zhang Y.-Q."/>
        </authorList>
    </citation>
    <scope>NUCLEOTIDE SEQUENCE [LARGE SCALE GENOMIC DNA]</scope>
    <source>
        <strain evidence="3">CPCC 205710</strain>
    </source>
</reference>
<keyword evidence="3" id="KW-1185">Reference proteome</keyword>
<evidence type="ECO:0000256" key="1">
    <source>
        <dbReference type="SAM" id="MobiDB-lite"/>
    </source>
</evidence>
<dbReference type="EMBL" id="JAODWD010000001">
    <property type="protein sequence ID" value="MCT7657369.1"/>
    <property type="molecule type" value="Genomic_DNA"/>
</dbReference>
<gene>
    <name evidence="2" type="ORF">N4S67_02905</name>
</gene>
<accession>A0ABT2M6Z4</accession>
<evidence type="ECO:0000313" key="2">
    <source>
        <dbReference type="EMBL" id="MCT7657369.1"/>
    </source>
</evidence>
<dbReference type="RefSeq" id="WP_260991424.1">
    <property type="nucleotide sequence ID" value="NZ_JAODWD010000001.1"/>
</dbReference>
<comment type="caution">
    <text evidence="2">The sequence shown here is derived from an EMBL/GenBank/DDBJ whole genome shotgun (WGS) entry which is preliminary data.</text>
</comment>
<feature type="region of interest" description="Disordered" evidence="1">
    <location>
        <begin position="189"/>
        <end position="209"/>
    </location>
</feature>
<evidence type="ECO:0000313" key="3">
    <source>
        <dbReference type="Proteomes" id="UP001206639"/>
    </source>
</evidence>
<dbReference type="Proteomes" id="UP001206639">
    <property type="component" value="Unassembled WGS sequence"/>
</dbReference>
<proteinExistence type="predicted"/>
<protein>
    <recommendedName>
        <fullName evidence="4">Fatty acyl-AMP ligase FadD28 and polyketide synthase</fullName>
    </recommendedName>
</protein>
<name>A0ABT2M6Z4_9MYCO</name>
<dbReference type="Gene3D" id="3.30.559.10">
    <property type="entry name" value="Chloramphenicol acetyltransferase-like domain"/>
    <property type="match status" value="1"/>
</dbReference>
<sequence length="437" mass="47582">MDQASYLWVRASGHVHCVQATWVYRRDIDHGGLRRMHENLAHGLLGRRVEPSPLPGGRHRWVAWHDLPRLDVCPSAWDPSVVADWFDERAHTPVDPEFGPCWHLAVLPIENYGTAISLVASHTVVDGIGLSLAVRDAVNGIRHDFGYPPPHSRRRRRALAEDARLTARALPEVGRALGGMVKVAVQNRPSLGRRTDAATPAPRPAGDRPVTVPTAAIYLDLAEWDACAARLGGTSNVLLAGFAAKLAERFGRHRAADELVTLSYPVNDRTANDLRANALKGIDFAISPANVTTDLRGTRRHIKQALAEGLGKFADQERVFPLTPFVPKAVVRKLPLGALNAADRPVGCSNCGELDEAVTQADGTQADYFSLRMVEQNLTEKSPELVNGELFVGSGRVAGKIFLTLRSYRPGADNSRRALQDQAVSTLADFGLAGFVE</sequence>
<evidence type="ECO:0008006" key="4">
    <source>
        <dbReference type="Google" id="ProtNLM"/>
    </source>
</evidence>